<organism evidence="6 7">
    <name type="scientific">Platanthera guangdongensis</name>
    <dbReference type="NCBI Taxonomy" id="2320717"/>
    <lineage>
        <taxon>Eukaryota</taxon>
        <taxon>Viridiplantae</taxon>
        <taxon>Streptophyta</taxon>
        <taxon>Embryophyta</taxon>
        <taxon>Tracheophyta</taxon>
        <taxon>Spermatophyta</taxon>
        <taxon>Magnoliopsida</taxon>
        <taxon>Liliopsida</taxon>
        <taxon>Asparagales</taxon>
        <taxon>Orchidaceae</taxon>
        <taxon>Orchidoideae</taxon>
        <taxon>Orchideae</taxon>
        <taxon>Orchidinae</taxon>
        <taxon>Platanthera</taxon>
    </lineage>
</organism>
<keyword evidence="2 5" id="KW-0812">Transmembrane</keyword>
<evidence type="ECO:0000256" key="4">
    <source>
        <dbReference type="ARBA" id="ARBA00023136"/>
    </source>
</evidence>
<keyword evidence="4 5" id="KW-0472">Membrane</keyword>
<keyword evidence="3 5" id="KW-1133">Transmembrane helix</keyword>
<proteinExistence type="predicted"/>
<evidence type="ECO:0000256" key="2">
    <source>
        <dbReference type="ARBA" id="ARBA00022692"/>
    </source>
</evidence>
<protein>
    <submittedName>
        <fullName evidence="6">NADH-ubiquinone oxidoreductase chain 1</fullName>
    </submittedName>
</protein>
<evidence type="ECO:0000313" key="7">
    <source>
        <dbReference type="Proteomes" id="UP001412067"/>
    </source>
</evidence>
<evidence type="ECO:0000256" key="1">
    <source>
        <dbReference type="ARBA" id="ARBA00004141"/>
    </source>
</evidence>
<dbReference type="InterPro" id="IPR001694">
    <property type="entry name" value="NADH_UbQ_OxRdtase_su1/FPO"/>
</dbReference>
<evidence type="ECO:0000313" key="6">
    <source>
        <dbReference type="EMBL" id="KAK8960227.1"/>
    </source>
</evidence>
<dbReference type="EMBL" id="JBBWWR010000010">
    <property type="protein sequence ID" value="KAK8960227.1"/>
    <property type="molecule type" value="Genomic_DNA"/>
</dbReference>
<evidence type="ECO:0000256" key="3">
    <source>
        <dbReference type="ARBA" id="ARBA00022989"/>
    </source>
</evidence>
<reference evidence="6 7" key="1">
    <citation type="journal article" date="2022" name="Nat. Plants">
        <title>Genomes of leafy and leafless Platanthera orchids illuminate the evolution of mycoheterotrophy.</title>
        <authorList>
            <person name="Li M.H."/>
            <person name="Liu K.W."/>
            <person name="Li Z."/>
            <person name="Lu H.C."/>
            <person name="Ye Q.L."/>
            <person name="Zhang D."/>
            <person name="Wang J.Y."/>
            <person name="Li Y.F."/>
            <person name="Zhong Z.M."/>
            <person name="Liu X."/>
            <person name="Yu X."/>
            <person name="Liu D.K."/>
            <person name="Tu X.D."/>
            <person name="Liu B."/>
            <person name="Hao Y."/>
            <person name="Liao X.Y."/>
            <person name="Jiang Y.T."/>
            <person name="Sun W.H."/>
            <person name="Chen J."/>
            <person name="Chen Y.Q."/>
            <person name="Ai Y."/>
            <person name="Zhai J.W."/>
            <person name="Wu S.S."/>
            <person name="Zhou Z."/>
            <person name="Hsiao Y.Y."/>
            <person name="Wu W.L."/>
            <person name="Chen Y.Y."/>
            <person name="Lin Y.F."/>
            <person name="Hsu J.L."/>
            <person name="Li C.Y."/>
            <person name="Wang Z.W."/>
            <person name="Zhao X."/>
            <person name="Zhong W.Y."/>
            <person name="Ma X.K."/>
            <person name="Ma L."/>
            <person name="Huang J."/>
            <person name="Chen G.Z."/>
            <person name="Huang M.Z."/>
            <person name="Huang L."/>
            <person name="Peng D.H."/>
            <person name="Luo Y.B."/>
            <person name="Zou S.Q."/>
            <person name="Chen S.P."/>
            <person name="Lan S."/>
            <person name="Tsai W.C."/>
            <person name="Van de Peer Y."/>
            <person name="Liu Z.J."/>
        </authorList>
    </citation>
    <scope>NUCLEOTIDE SEQUENCE [LARGE SCALE GENOMIC DNA]</scope>
    <source>
        <strain evidence="6">Lor288</strain>
    </source>
</reference>
<dbReference type="Proteomes" id="UP001412067">
    <property type="component" value="Unassembled WGS sequence"/>
</dbReference>
<feature type="transmembrane region" description="Helical" evidence="5">
    <location>
        <begin position="6"/>
        <end position="27"/>
    </location>
</feature>
<name>A0ABR2M7V4_9ASPA</name>
<gene>
    <name evidence="6" type="primary">ND1</name>
    <name evidence="6" type="ORF">KSP40_PGU000500</name>
</gene>
<dbReference type="Pfam" id="PF00146">
    <property type="entry name" value="NADHdh"/>
    <property type="match status" value="1"/>
</dbReference>
<accession>A0ABR2M7V4</accession>
<sequence>MVLSDPNIGLLSLFAISSLGVYGILLAGWSSNSGAAGVERSTLHRCGLTGLGLGFEFINQ</sequence>
<comment type="subcellular location">
    <subcellularLocation>
        <location evidence="1">Membrane</location>
        <topology evidence="1">Multi-pass membrane protein</topology>
    </subcellularLocation>
</comment>
<comment type="caution">
    <text evidence="6">The sequence shown here is derived from an EMBL/GenBank/DDBJ whole genome shotgun (WGS) entry which is preliminary data.</text>
</comment>
<keyword evidence="7" id="KW-1185">Reference proteome</keyword>
<evidence type="ECO:0000256" key="5">
    <source>
        <dbReference type="SAM" id="Phobius"/>
    </source>
</evidence>